<accession>A0A0L8H7C5</accession>
<name>A0A0L8H7C5_OCTBM</name>
<dbReference type="EMBL" id="KQ418958">
    <property type="protein sequence ID" value="KOF85173.1"/>
    <property type="molecule type" value="Genomic_DNA"/>
</dbReference>
<protein>
    <submittedName>
        <fullName evidence="1">Uncharacterized protein</fullName>
    </submittedName>
</protein>
<feature type="non-terminal residue" evidence="1">
    <location>
        <position position="1"/>
    </location>
</feature>
<dbReference type="AlphaFoldDB" id="A0A0L8H7C5"/>
<proteinExistence type="predicted"/>
<gene>
    <name evidence="1" type="ORF">OCBIM_22020741mg</name>
</gene>
<sequence>DFPLTHAERALLSRGLNLIPLKITPGEFDARANTESFLPRIQLRAFFYNKSPVPPIEDDFTTLKKSFSNWTPNLGLHRLVDIFINKCRFDLVTFNLDRKPSISNLPPSELDALRKLR</sequence>
<organism evidence="1">
    <name type="scientific">Octopus bimaculoides</name>
    <name type="common">California two-spotted octopus</name>
    <dbReference type="NCBI Taxonomy" id="37653"/>
    <lineage>
        <taxon>Eukaryota</taxon>
        <taxon>Metazoa</taxon>
        <taxon>Spiralia</taxon>
        <taxon>Lophotrochozoa</taxon>
        <taxon>Mollusca</taxon>
        <taxon>Cephalopoda</taxon>
        <taxon>Coleoidea</taxon>
        <taxon>Octopodiformes</taxon>
        <taxon>Octopoda</taxon>
        <taxon>Incirrata</taxon>
        <taxon>Octopodidae</taxon>
        <taxon>Octopus</taxon>
    </lineage>
</organism>
<reference evidence="1" key="1">
    <citation type="submission" date="2015-07" db="EMBL/GenBank/DDBJ databases">
        <title>MeaNS - Measles Nucleotide Surveillance Program.</title>
        <authorList>
            <person name="Tran T."/>
            <person name="Druce J."/>
        </authorList>
    </citation>
    <scope>NUCLEOTIDE SEQUENCE</scope>
    <source>
        <strain evidence="1">UCB-OBI-ISO-001</strain>
        <tissue evidence="1">Gonad</tissue>
    </source>
</reference>
<evidence type="ECO:0000313" key="1">
    <source>
        <dbReference type="EMBL" id="KOF85173.1"/>
    </source>
</evidence>